<protein>
    <recommendedName>
        <fullName evidence="2">Carbohydrate kinase PfkB domain-containing protein</fullName>
    </recommendedName>
</protein>
<proteinExistence type="predicted"/>
<dbReference type="PANTHER" id="PTHR47098">
    <property type="entry name" value="PROTEIN MAK32"/>
    <property type="match status" value="1"/>
</dbReference>
<dbReference type="InterPro" id="IPR011611">
    <property type="entry name" value="PfkB_dom"/>
</dbReference>
<sequence>MAEEQRSVYFVTLGMFIIDEFAFADEDGIPTGKVVSPQESGGGTYAAIGSRIWLPAEQNAMVVDKGKDFPEEIEKQLLGYGRAMWAFRQQPASGTTRALNSYLGEHRNFEYLTPRIRITPKDLPSVGISKPATLHFICSPARASEIVSEVEQVEGWSPTMIYEPIPDRCIPEELPALRRVLHAISILSPNAEEALSMLSMPLPPSKAAIEHAADTFLGFGVGPEDTGFVVIRSGGLGAYVKSRSRVGEWVEAYWSEKDERKIVDVTGAGNSFLGGLAAGLLLSKGDVLEAAYYASVSASFVIEQQGLPILLEKDGGASWNGDSPQRRVDELRSRHKRTDN</sequence>
<dbReference type="Gene3D" id="3.40.1190.20">
    <property type="match status" value="1"/>
</dbReference>
<dbReference type="SUPFAM" id="SSF53613">
    <property type="entry name" value="Ribokinase-like"/>
    <property type="match status" value="1"/>
</dbReference>
<reference evidence="3 4" key="1">
    <citation type="journal article" date="2020" name="ISME J.">
        <title>Uncovering the hidden diversity of litter-decomposition mechanisms in mushroom-forming fungi.</title>
        <authorList>
            <person name="Floudas D."/>
            <person name="Bentzer J."/>
            <person name="Ahren D."/>
            <person name="Johansson T."/>
            <person name="Persson P."/>
            <person name="Tunlid A."/>
        </authorList>
    </citation>
    <scope>NUCLEOTIDE SEQUENCE [LARGE SCALE GENOMIC DNA]</scope>
    <source>
        <strain evidence="3 4">CBS 175.51</strain>
    </source>
</reference>
<gene>
    <name evidence="3" type="ORF">D9611_002211</name>
</gene>
<dbReference type="OrthoDB" id="497927at2759"/>
<dbReference type="Pfam" id="PF00294">
    <property type="entry name" value="PfkB"/>
    <property type="match status" value="1"/>
</dbReference>
<feature type="compositionally biased region" description="Basic and acidic residues" evidence="1">
    <location>
        <begin position="324"/>
        <end position="340"/>
    </location>
</feature>
<dbReference type="EMBL" id="JAACJK010000109">
    <property type="protein sequence ID" value="KAF5333669.1"/>
    <property type="molecule type" value="Genomic_DNA"/>
</dbReference>
<comment type="caution">
    <text evidence="3">The sequence shown here is derived from an EMBL/GenBank/DDBJ whole genome shotgun (WGS) entry which is preliminary data.</text>
</comment>
<organism evidence="3 4">
    <name type="scientific">Ephemerocybe angulata</name>
    <dbReference type="NCBI Taxonomy" id="980116"/>
    <lineage>
        <taxon>Eukaryota</taxon>
        <taxon>Fungi</taxon>
        <taxon>Dikarya</taxon>
        <taxon>Basidiomycota</taxon>
        <taxon>Agaricomycotina</taxon>
        <taxon>Agaricomycetes</taxon>
        <taxon>Agaricomycetidae</taxon>
        <taxon>Agaricales</taxon>
        <taxon>Agaricineae</taxon>
        <taxon>Psathyrellaceae</taxon>
        <taxon>Ephemerocybe</taxon>
    </lineage>
</organism>
<keyword evidence="4" id="KW-1185">Reference proteome</keyword>
<evidence type="ECO:0000313" key="3">
    <source>
        <dbReference type="EMBL" id="KAF5333669.1"/>
    </source>
</evidence>
<feature type="domain" description="Carbohydrate kinase PfkB" evidence="2">
    <location>
        <begin position="173"/>
        <end position="307"/>
    </location>
</feature>
<name>A0A8H5C2K9_9AGAR</name>
<dbReference type="AlphaFoldDB" id="A0A8H5C2K9"/>
<evidence type="ECO:0000256" key="1">
    <source>
        <dbReference type="SAM" id="MobiDB-lite"/>
    </source>
</evidence>
<feature type="region of interest" description="Disordered" evidence="1">
    <location>
        <begin position="318"/>
        <end position="340"/>
    </location>
</feature>
<dbReference type="InterPro" id="IPR029056">
    <property type="entry name" value="Ribokinase-like"/>
</dbReference>
<dbReference type="PANTHER" id="PTHR47098:SF2">
    <property type="entry name" value="PROTEIN MAK32"/>
    <property type="match status" value="1"/>
</dbReference>
<evidence type="ECO:0000259" key="2">
    <source>
        <dbReference type="Pfam" id="PF00294"/>
    </source>
</evidence>
<accession>A0A8H5C2K9</accession>
<dbReference type="Proteomes" id="UP000541558">
    <property type="component" value="Unassembled WGS sequence"/>
</dbReference>
<evidence type="ECO:0000313" key="4">
    <source>
        <dbReference type="Proteomes" id="UP000541558"/>
    </source>
</evidence>